<proteinExistence type="predicted"/>
<dbReference type="SUPFAM" id="SSF55729">
    <property type="entry name" value="Acyl-CoA N-acyltransferases (Nat)"/>
    <property type="match status" value="1"/>
</dbReference>
<sequence>MATNSTALSWRSGIPLTDLTVFELYDVMELRAKVFIVEQTCIYQDLDGLDKACLHVLGTDSTTAIRAYARVLPPKTKGKYQINPMIGRVVIAPEARGSGQARVLMEKAIDVCRIHWPDLGIDIGAQAHLEKFYSSLGFRKTSEPYDEDGIMHIDMHRTP</sequence>
<keyword evidence="3" id="KW-1185">Reference proteome</keyword>
<dbReference type="PROSITE" id="PS51186">
    <property type="entry name" value="GNAT"/>
    <property type="match status" value="1"/>
</dbReference>
<dbReference type="EMBL" id="VJMJ01000329">
    <property type="protein sequence ID" value="KAF0722627.1"/>
    <property type="molecule type" value="Genomic_DNA"/>
</dbReference>
<gene>
    <name evidence="2" type="ORF">Ae201684_018293</name>
</gene>
<accession>A0A6G0W676</accession>
<dbReference type="CDD" id="cd04301">
    <property type="entry name" value="NAT_SF"/>
    <property type="match status" value="1"/>
</dbReference>
<evidence type="ECO:0000313" key="3">
    <source>
        <dbReference type="Proteomes" id="UP000481153"/>
    </source>
</evidence>
<dbReference type="InterPro" id="IPR000182">
    <property type="entry name" value="GNAT_dom"/>
</dbReference>
<comment type="caution">
    <text evidence="2">The sequence shown here is derived from an EMBL/GenBank/DDBJ whole genome shotgun (WGS) entry which is preliminary data.</text>
</comment>
<dbReference type="InterPro" id="IPR016181">
    <property type="entry name" value="Acyl_CoA_acyltransferase"/>
</dbReference>
<feature type="domain" description="N-acetyltransferase" evidence="1">
    <location>
        <begin position="14"/>
        <end position="159"/>
    </location>
</feature>
<dbReference type="GO" id="GO:0016747">
    <property type="term" value="F:acyltransferase activity, transferring groups other than amino-acyl groups"/>
    <property type="evidence" value="ECO:0007669"/>
    <property type="project" value="InterPro"/>
</dbReference>
<dbReference type="Pfam" id="PF13673">
    <property type="entry name" value="Acetyltransf_10"/>
    <property type="match status" value="1"/>
</dbReference>
<reference evidence="2 3" key="1">
    <citation type="submission" date="2019-07" db="EMBL/GenBank/DDBJ databases">
        <title>Genomics analysis of Aphanomyces spp. identifies a new class of oomycete effector associated with host adaptation.</title>
        <authorList>
            <person name="Gaulin E."/>
        </authorList>
    </citation>
    <scope>NUCLEOTIDE SEQUENCE [LARGE SCALE GENOMIC DNA]</scope>
    <source>
        <strain evidence="2 3">ATCC 201684</strain>
    </source>
</reference>
<dbReference type="VEuPathDB" id="FungiDB:AeMF1_010852"/>
<dbReference type="Gene3D" id="3.40.630.30">
    <property type="match status" value="1"/>
</dbReference>
<dbReference type="Proteomes" id="UP000481153">
    <property type="component" value="Unassembled WGS sequence"/>
</dbReference>
<evidence type="ECO:0000313" key="2">
    <source>
        <dbReference type="EMBL" id="KAF0722627.1"/>
    </source>
</evidence>
<name>A0A6G0W676_9STRA</name>
<dbReference type="AlphaFoldDB" id="A0A6G0W676"/>
<evidence type="ECO:0000259" key="1">
    <source>
        <dbReference type="PROSITE" id="PS51186"/>
    </source>
</evidence>
<protein>
    <recommendedName>
        <fullName evidence="1">N-acetyltransferase domain-containing protein</fullName>
    </recommendedName>
</protein>
<organism evidence="2 3">
    <name type="scientific">Aphanomyces euteiches</name>
    <dbReference type="NCBI Taxonomy" id="100861"/>
    <lineage>
        <taxon>Eukaryota</taxon>
        <taxon>Sar</taxon>
        <taxon>Stramenopiles</taxon>
        <taxon>Oomycota</taxon>
        <taxon>Saprolegniomycetes</taxon>
        <taxon>Saprolegniales</taxon>
        <taxon>Verrucalvaceae</taxon>
        <taxon>Aphanomyces</taxon>
    </lineage>
</organism>